<dbReference type="AlphaFoldDB" id="A0A2A6FQS2"/>
<dbReference type="Proteomes" id="UP000219994">
    <property type="component" value="Unassembled WGS sequence"/>
</dbReference>
<gene>
    <name evidence="1" type="ORF">B5766_09905</name>
</gene>
<sequence length="83" mass="9276">MITDTRPNQIVSYSINSTKHTNIVVDPIKHAIQRRGDITDCTQITQTSLARRRSPGLCLRRHNIVGSIGRLRSATDNAAMKSF</sequence>
<comment type="caution">
    <text evidence="1">The sequence shown here is derived from an EMBL/GenBank/DDBJ whole genome shotgun (WGS) entry which is preliminary data.</text>
</comment>
<protein>
    <submittedName>
        <fullName evidence="1">Uncharacterized protein</fullName>
    </submittedName>
</protein>
<organism evidence="1 2">
    <name type="scientific">Candidatus Lumbricidiphila eiseniae</name>
    <dbReference type="NCBI Taxonomy" id="1969409"/>
    <lineage>
        <taxon>Bacteria</taxon>
        <taxon>Bacillati</taxon>
        <taxon>Actinomycetota</taxon>
        <taxon>Actinomycetes</taxon>
        <taxon>Micrococcales</taxon>
        <taxon>Microbacteriaceae</taxon>
        <taxon>Candidatus Lumbricidiphila</taxon>
    </lineage>
</organism>
<reference evidence="2" key="1">
    <citation type="submission" date="2017-03" db="EMBL/GenBank/DDBJ databases">
        <authorList>
            <person name="Lund M.B."/>
        </authorList>
    </citation>
    <scope>NUCLEOTIDE SEQUENCE [LARGE SCALE GENOMIC DNA]</scope>
</reference>
<proteinExistence type="predicted"/>
<evidence type="ECO:0000313" key="1">
    <source>
        <dbReference type="EMBL" id="PDQ34763.1"/>
    </source>
</evidence>
<dbReference type="EMBL" id="NAEP01000046">
    <property type="protein sequence ID" value="PDQ34763.1"/>
    <property type="molecule type" value="Genomic_DNA"/>
</dbReference>
<name>A0A2A6FQS2_9MICO</name>
<evidence type="ECO:0000313" key="2">
    <source>
        <dbReference type="Proteomes" id="UP000219994"/>
    </source>
</evidence>
<accession>A0A2A6FQS2</accession>